<reference evidence="1 2" key="1">
    <citation type="submission" date="2016-10" db="EMBL/GenBank/DDBJ databases">
        <authorList>
            <person name="de Groot N.N."/>
        </authorList>
    </citation>
    <scope>NUCLEOTIDE SEQUENCE [LARGE SCALE GENOMIC DNA]</scope>
    <source>
        <strain>J11</strain>
        <strain evidence="2">PG 39</strain>
    </source>
</reference>
<dbReference type="RefSeq" id="WP_092284150.1">
    <property type="nucleotide sequence ID" value="NZ_FOPJ01000002.1"/>
</dbReference>
<evidence type="ECO:0000313" key="1">
    <source>
        <dbReference type="EMBL" id="SFG29999.1"/>
    </source>
</evidence>
<keyword evidence="2" id="KW-1185">Reference proteome</keyword>
<proteinExistence type="predicted"/>
<organism evidence="1 2">
    <name type="scientific">Corynebacterium spheniscorum</name>
    <dbReference type="NCBI Taxonomy" id="185761"/>
    <lineage>
        <taxon>Bacteria</taxon>
        <taxon>Bacillati</taxon>
        <taxon>Actinomycetota</taxon>
        <taxon>Actinomycetes</taxon>
        <taxon>Mycobacteriales</taxon>
        <taxon>Corynebacteriaceae</taxon>
        <taxon>Corynebacterium</taxon>
    </lineage>
</organism>
<dbReference type="EMBL" id="FOPJ01000002">
    <property type="protein sequence ID" value="SFG29999.1"/>
    <property type="molecule type" value="Genomic_DNA"/>
</dbReference>
<protein>
    <submittedName>
        <fullName evidence="1">Uncharacterized protein</fullName>
    </submittedName>
</protein>
<evidence type="ECO:0000313" key="2">
    <source>
        <dbReference type="Proteomes" id="UP000199065"/>
    </source>
</evidence>
<dbReference type="OrthoDB" id="4414464at2"/>
<sequence length="119" mass="13148">MTPSALELPIPTPVEELTKDYTYSANSEVVVLTIEAMPRGLRPVVEALMVDCLSTPSDLCMPGADPLNDDGWFTAWQRDPKGLRCRQILAAPAAELHSFTDELDKLSEQYHFDAALEQA</sequence>
<accession>A0A1I2QRV2</accession>
<dbReference type="Proteomes" id="UP000199065">
    <property type="component" value="Unassembled WGS sequence"/>
</dbReference>
<name>A0A1I2QRV2_9CORY</name>
<gene>
    <name evidence="1" type="ORF">SAMN05660282_00547</name>
</gene>
<dbReference type="AlphaFoldDB" id="A0A1I2QRV2"/>
<dbReference type="STRING" id="185761.SAMN05660282_00547"/>